<name>A0A813JQP4_POLGL</name>
<evidence type="ECO:0008006" key="4">
    <source>
        <dbReference type="Google" id="ProtNLM"/>
    </source>
</evidence>
<evidence type="ECO:0000256" key="1">
    <source>
        <dbReference type="SAM" id="MobiDB-lite"/>
    </source>
</evidence>
<dbReference type="EMBL" id="CAJNNW010026070">
    <property type="protein sequence ID" value="CAE8682405.1"/>
    <property type="molecule type" value="Genomic_DNA"/>
</dbReference>
<gene>
    <name evidence="2" type="ORF">PGLA2088_LOCUS22922</name>
</gene>
<proteinExistence type="predicted"/>
<dbReference type="AlphaFoldDB" id="A0A813JQP4"/>
<sequence length="175" mass="19154">MLKPAPSTWPLADGKGAGRGEMPLSELSPDGWLSHEGAGGRTFWHHKGFAILFTLGEVYRLTAGAQGWKRHDCRSLLLAGSKLHIFDKGSQGEVKTVLDVASGDVAGCTLLGSGVLSLELRRQRRLSLLRSAVSGTDDTTKERKLYFFEFTPPSLAATFQQEIEKRQRSGRKPSD</sequence>
<feature type="region of interest" description="Disordered" evidence="1">
    <location>
        <begin position="1"/>
        <end position="20"/>
    </location>
</feature>
<evidence type="ECO:0000313" key="3">
    <source>
        <dbReference type="Proteomes" id="UP000626109"/>
    </source>
</evidence>
<comment type="caution">
    <text evidence="2">The sequence shown here is derived from an EMBL/GenBank/DDBJ whole genome shotgun (WGS) entry which is preliminary data.</text>
</comment>
<accession>A0A813JQP4</accession>
<evidence type="ECO:0000313" key="2">
    <source>
        <dbReference type="EMBL" id="CAE8682405.1"/>
    </source>
</evidence>
<reference evidence="2" key="1">
    <citation type="submission" date="2021-02" db="EMBL/GenBank/DDBJ databases">
        <authorList>
            <person name="Dougan E. K."/>
            <person name="Rhodes N."/>
            <person name="Thang M."/>
            <person name="Chan C."/>
        </authorList>
    </citation>
    <scope>NUCLEOTIDE SEQUENCE</scope>
</reference>
<protein>
    <recommendedName>
        <fullName evidence="4">PH domain-containing protein</fullName>
    </recommendedName>
</protein>
<organism evidence="2 3">
    <name type="scientific">Polarella glacialis</name>
    <name type="common">Dinoflagellate</name>
    <dbReference type="NCBI Taxonomy" id="89957"/>
    <lineage>
        <taxon>Eukaryota</taxon>
        <taxon>Sar</taxon>
        <taxon>Alveolata</taxon>
        <taxon>Dinophyceae</taxon>
        <taxon>Suessiales</taxon>
        <taxon>Suessiaceae</taxon>
        <taxon>Polarella</taxon>
    </lineage>
</organism>
<dbReference type="Proteomes" id="UP000626109">
    <property type="component" value="Unassembled WGS sequence"/>
</dbReference>